<protein>
    <submittedName>
        <fullName evidence="2">Uncharacterized protein</fullName>
    </submittedName>
</protein>
<reference evidence="2 3" key="1">
    <citation type="submission" date="2024-05" db="EMBL/GenBank/DDBJ databases">
        <title>Genetic variation in Jamaican populations of the coffee berry borer (Hypothenemus hampei).</title>
        <authorList>
            <person name="Errbii M."/>
            <person name="Myrie A."/>
        </authorList>
    </citation>
    <scope>NUCLEOTIDE SEQUENCE [LARGE SCALE GENOMIC DNA]</scope>
    <source>
        <strain evidence="2">JA-Hopewell-2020-01-JO</strain>
        <tissue evidence="2">Whole body</tissue>
    </source>
</reference>
<keyword evidence="3" id="KW-1185">Reference proteome</keyword>
<dbReference type="Proteomes" id="UP001566132">
    <property type="component" value="Unassembled WGS sequence"/>
</dbReference>
<accession>A0ABD1EGZ0</accession>
<proteinExistence type="predicted"/>
<dbReference type="AlphaFoldDB" id="A0ABD1EGZ0"/>
<evidence type="ECO:0000313" key="3">
    <source>
        <dbReference type="Proteomes" id="UP001566132"/>
    </source>
</evidence>
<evidence type="ECO:0000256" key="1">
    <source>
        <dbReference type="SAM" id="MobiDB-lite"/>
    </source>
</evidence>
<comment type="caution">
    <text evidence="2">The sequence shown here is derived from an EMBL/GenBank/DDBJ whole genome shotgun (WGS) entry which is preliminary data.</text>
</comment>
<dbReference type="EMBL" id="JBDJPC010000007">
    <property type="protein sequence ID" value="KAL1493964.1"/>
    <property type="molecule type" value="Genomic_DNA"/>
</dbReference>
<sequence>MIQTLKDLVQCILFKIICQNPFITPVKLEEMFYTTIGIDASETHFSAMGIGELHQVINGGYFRVLVEIMWNNENDIDIFNEDNEDNEIWNGDVNMWDGNNIWSDEENESSYEGNDSGYDDDDERDDAIILN</sequence>
<evidence type="ECO:0000313" key="2">
    <source>
        <dbReference type="EMBL" id="KAL1493964.1"/>
    </source>
</evidence>
<name>A0ABD1EGZ0_HYPHA</name>
<gene>
    <name evidence="2" type="ORF">ABEB36_009643</name>
</gene>
<organism evidence="2 3">
    <name type="scientific">Hypothenemus hampei</name>
    <name type="common">Coffee berry borer</name>
    <dbReference type="NCBI Taxonomy" id="57062"/>
    <lineage>
        <taxon>Eukaryota</taxon>
        <taxon>Metazoa</taxon>
        <taxon>Ecdysozoa</taxon>
        <taxon>Arthropoda</taxon>
        <taxon>Hexapoda</taxon>
        <taxon>Insecta</taxon>
        <taxon>Pterygota</taxon>
        <taxon>Neoptera</taxon>
        <taxon>Endopterygota</taxon>
        <taxon>Coleoptera</taxon>
        <taxon>Polyphaga</taxon>
        <taxon>Cucujiformia</taxon>
        <taxon>Curculionidae</taxon>
        <taxon>Scolytinae</taxon>
        <taxon>Hypothenemus</taxon>
    </lineage>
</organism>
<feature type="region of interest" description="Disordered" evidence="1">
    <location>
        <begin position="100"/>
        <end position="131"/>
    </location>
</feature>